<feature type="repeat" description="TPR" evidence="1">
    <location>
        <begin position="564"/>
        <end position="597"/>
    </location>
</feature>
<protein>
    <recommendedName>
        <fullName evidence="4">General transcription factor 3C polypeptide 3</fullName>
    </recommendedName>
</protein>
<evidence type="ECO:0000313" key="3">
    <source>
        <dbReference type="Proteomes" id="UP000298663"/>
    </source>
</evidence>
<evidence type="ECO:0000256" key="1">
    <source>
        <dbReference type="PROSITE-ProRule" id="PRU00339"/>
    </source>
</evidence>
<feature type="repeat" description="TPR" evidence="1">
    <location>
        <begin position="235"/>
        <end position="268"/>
    </location>
</feature>
<dbReference type="PANTHER" id="PTHR23082:SF0">
    <property type="entry name" value="GENERAL TRANSCRIPTION FACTOR 3C POLYPEPTIDE 3"/>
    <property type="match status" value="1"/>
</dbReference>
<dbReference type="PANTHER" id="PTHR23082">
    <property type="entry name" value="TRANSCRIPTION INITIATION FACTOR IIIC TFIIIC , POLYPEPTIDE 3-RELATED"/>
    <property type="match status" value="1"/>
</dbReference>
<dbReference type="Pfam" id="PF13174">
    <property type="entry name" value="TPR_6"/>
    <property type="match status" value="1"/>
</dbReference>
<evidence type="ECO:0000313" key="2">
    <source>
        <dbReference type="EMBL" id="TKR71859.1"/>
    </source>
</evidence>
<keyword evidence="3" id="KW-1185">Reference proteome</keyword>
<dbReference type="Proteomes" id="UP000298663">
    <property type="component" value="Unassembled WGS sequence"/>
</dbReference>
<dbReference type="STRING" id="34508.A0A4U5MQD1"/>
<feature type="repeat" description="TPR" evidence="1">
    <location>
        <begin position="304"/>
        <end position="337"/>
    </location>
</feature>
<dbReference type="PROSITE" id="PS50005">
    <property type="entry name" value="TPR"/>
    <property type="match status" value="3"/>
</dbReference>
<dbReference type="InterPro" id="IPR039340">
    <property type="entry name" value="Tfc4/TFIIIC-102/Sfc4"/>
</dbReference>
<dbReference type="Pfam" id="PF13181">
    <property type="entry name" value="TPR_8"/>
    <property type="match status" value="1"/>
</dbReference>
<name>A0A4U5MQD1_STECR</name>
<dbReference type="InterPro" id="IPR011990">
    <property type="entry name" value="TPR-like_helical_dom_sf"/>
</dbReference>
<accession>A0A4U5MQD1</accession>
<proteinExistence type="predicted"/>
<reference evidence="2 3" key="2">
    <citation type="journal article" date="2019" name="G3 (Bethesda)">
        <title>Hybrid Assembly of the Genome of the Entomopathogenic Nematode Steinernema carpocapsae Identifies the X-Chromosome.</title>
        <authorList>
            <person name="Serra L."/>
            <person name="Macchietto M."/>
            <person name="Macias-Munoz A."/>
            <person name="McGill C.J."/>
            <person name="Rodriguez I.M."/>
            <person name="Rodriguez B."/>
            <person name="Murad R."/>
            <person name="Mortazavi A."/>
        </authorList>
    </citation>
    <scope>NUCLEOTIDE SEQUENCE [LARGE SCALE GENOMIC DNA]</scope>
    <source>
        <strain evidence="2 3">ALL</strain>
    </source>
</reference>
<gene>
    <name evidence="2" type="ORF">L596_019392</name>
</gene>
<organism evidence="2 3">
    <name type="scientific">Steinernema carpocapsae</name>
    <name type="common">Entomopathogenic nematode</name>
    <dbReference type="NCBI Taxonomy" id="34508"/>
    <lineage>
        <taxon>Eukaryota</taxon>
        <taxon>Metazoa</taxon>
        <taxon>Ecdysozoa</taxon>
        <taxon>Nematoda</taxon>
        <taxon>Chromadorea</taxon>
        <taxon>Rhabditida</taxon>
        <taxon>Tylenchina</taxon>
        <taxon>Panagrolaimomorpha</taxon>
        <taxon>Strongyloidoidea</taxon>
        <taxon>Steinernematidae</taxon>
        <taxon>Steinernema</taxon>
    </lineage>
</organism>
<comment type="caution">
    <text evidence="2">The sequence shown here is derived from an EMBL/GenBank/DDBJ whole genome shotgun (WGS) entry which is preliminary data.</text>
</comment>
<dbReference type="InterPro" id="IPR019734">
    <property type="entry name" value="TPR_rpt"/>
</dbReference>
<dbReference type="Pfam" id="PF14559">
    <property type="entry name" value="TPR_19"/>
    <property type="match status" value="1"/>
</dbReference>
<sequence length="1013" mass="116146">MIFRVIFPCFKAMSSPKKLEELGRIATASNYEPHTDSVPMEVNDRHPSISESEIMNNFDYRLGGVDIRDQLPGTSATADSNDEAFQAFLRNEISYNQYSQLTGNPMEDTVETLVPDDSNVHDSADEDEEDDLDEDGLIDVVNHEDLYSLGRLVEDDDEDEMLDDEEEVQMHERPMKKRKTVVQSMPLVPSDLKSQLSINESGEFGIPKTVQAAREKEYRRPSRGVIKKLGGLTPLDALIGQANLMCAKGQTDEALEMFREVIRQNPRDPEAYLQVSQMYNGMEKPMEALQYGLVGAHLSSKTPADDWSYLGDLAVQLNRMEEAAACYFKAMKMDPSNWIYYEKRITVLDKLGLTSLSMKTRLMAASSIDHVVSNVNFRWFEDLIKSVADYYICTNNETKAIESLEAFVLRSKQFGFYAREQHELLLGMWMKAEKFDDAAKSIFALCDGIRPLDKEGKLLLEITWTNSTFKLKPWPNLNVASFQIAENVPTFQLTNLAVCLIRLGNHGAMNNFITTIFKGNPRISTNDEAAFLEVARAYITVEKHQTALLYLQILSQIGSFIDNPEMWHLKGLAHEHKRELDEAMSAFERVLSIQPEHVDARINLSNIQQSLGDVDKALETIRGHDLDLCTRLPDERLLIRQAEMLYNKKEFDQYVRCVRMLLTPHFYQVHLGKIIVRSKRKDQQFGLDNGLRNVALNVLRGTSWEKFVKRLGASAANEERNLEDLKGQDLHDYAFKLMEVLHEQRRYQEMLCVCCYAFLQTKINAASRTFQHLILYSAIRAPSWTLAFEYLRWFHQSVLVSPNFMPQNRGLLFTRLFNALNYVFCYSQNVCYHRYIMRALVRTPGCNPLRMISGNNSLITGSYRHALGEYLKVWLVSKNNTDPMVYMLIGLTFIHISCKKDISSRHMVALRGLAFMRNYEKLRGDCQETTYNIARMFHQMGMTSIAIHLYEKLLNESEAPQVWVVDEETGERKAEVMERYDLKPLAAHNLALIYESSGNLGAARAVLEKYCVI</sequence>
<keyword evidence="1" id="KW-0802">TPR repeat</keyword>
<dbReference type="SMART" id="SM00028">
    <property type="entry name" value="TPR"/>
    <property type="match status" value="4"/>
</dbReference>
<dbReference type="OrthoDB" id="10256606at2759"/>
<evidence type="ECO:0008006" key="4">
    <source>
        <dbReference type="Google" id="ProtNLM"/>
    </source>
</evidence>
<dbReference type="Gene3D" id="1.25.40.10">
    <property type="entry name" value="Tetratricopeptide repeat domain"/>
    <property type="match status" value="3"/>
</dbReference>
<dbReference type="SUPFAM" id="SSF48452">
    <property type="entry name" value="TPR-like"/>
    <property type="match status" value="3"/>
</dbReference>
<dbReference type="GO" id="GO:0006383">
    <property type="term" value="P:transcription by RNA polymerase III"/>
    <property type="evidence" value="ECO:0007669"/>
    <property type="project" value="InterPro"/>
</dbReference>
<dbReference type="GO" id="GO:0000127">
    <property type="term" value="C:transcription factor TFIIIC complex"/>
    <property type="evidence" value="ECO:0007669"/>
    <property type="project" value="TreeGrafter"/>
</dbReference>
<dbReference type="AlphaFoldDB" id="A0A4U5MQD1"/>
<dbReference type="EMBL" id="AZBU02000006">
    <property type="protein sequence ID" value="TKR71859.1"/>
    <property type="molecule type" value="Genomic_DNA"/>
</dbReference>
<reference evidence="2 3" key="1">
    <citation type="journal article" date="2015" name="Genome Biol.">
        <title>Comparative genomics of Steinernema reveals deeply conserved gene regulatory networks.</title>
        <authorList>
            <person name="Dillman A.R."/>
            <person name="Macchietto M."/>
            <person name="Porter C.F."/>
            <person name="Rogers A."/>
            <person name="Williams B."/>
            <person name="Antoshechkin I."/>
            <person name="Lee M.M."/>
            <person name="Goodwin Z."/>
            <person name="Lu X."/>
            <person name="Lewis E.E."/>
            <person name="Goodrich-Blair H."/>
            <person name="Stock S.P."/>
            <person name="Adams B.J."/>
            <person name="Sternberg P.W."/>
            <person name="Mortazavi A."/>
        </authorList>
    </citation>
    <scope>NUCLEOTIDE SEQUENCE [LARGE SCALE GENOMIC DNA]</scope>
    <source>
        <strain evidence="2 3">ALL</strain>
    </source>
</reference>